<dbReference type="GeneID" id="25984174"/>
<dbReference type="InterPro" id="IPR001466">
    <property type="entry name" value="Beta-lactam-related"/>
</dbReference>
<reference evidence="3 4" key="1">
    <citation type="journal article" date="2012" name="Eukaryot. Cell">
        <title>Draft genome sequence of CBS 2479, the standard type strain of Trichosporon asahii.</title>
        <authorList>
            <person name="Yang R.Y."/>
            <person name="Li H.T."/>
            <person name="Zhu H."/>
            <person name="Zhou G.P."/>
            <person name="Wang M."/>
            <person name="Wang L."/>
        </authorList>
    </citation>
    <scope>NUCLEOTIDE SEQUENCE [LARGE SCALE GENOMIC DNA]</scope>
    <source>
        <strain evidence="4">ATCC 90039 / CBS 2479 / JCM 2466 / KCTC 7840 / NCYC 2677 / UAMH 7654</strain>
    </source>
</reference>
<evidence type="ECO:0000313" key="4">
    <source>
        <dbReference type="Proteomes" id="UP000002748"/>
    </source>
</evidence>
<accession>J5RJ07</accession>
<evidence type="ECO:0000313" key="3">
    <source>
        <dbReference type="EMBL" id="EJT52913.1"/>
    </source>
</evidence>
<gene>
    <name evidence="3" type="ORF">A1Q1_00660</name>
</gene>
<proteinExistence type="predicted"/>
<dbReference type="RefSeq" id="XP_014183874.1">
    <property type="nucleotide sequence ID" value="XM_014328399.1"/>
</dbReference>
<name>J5RJ07_TRIAS</name>
<evidence type="ECO:0000256" key="1">
    <source>
        <dbReference type="SAM" id="MobiDB-lite"/>
    </source>
</evidence>
<evidence type="ECO:0000259" key="2">
    <source>
        <dbReference type="Pfam" id="PF00144"/>
    </source>
</evidence>
<organism evidence="3 4">
    <name type="scientific">Trichosporon asahii var. asahii (strain ATCC 90039 / CBS 2479 / JCM 2466 / KCTC 7840 / NBRC 103889/ NCYC 2677 / UAMH 7654)</name>
    <name type="common">Yeast</name>
    <dbReference type="NCBI Taxonomy" id="1186058"/>
    <lineage>
        <taxon>Eukaryota</taxon>
        <taxon>Fungi</taxon>
        <taxon>Dikarya</taxon>
        <taxon>Basidiomycota</taxon>
        <taxon>Agaricomycotina</taxon>
        <taxon>Tremellomycetes</taxon>
        <taxon>Trichosporonales</taxon>
        <taxon>Trichosporonaceae</taxon>
        <taxon>Trichosporon</taxon>
    </lineage>
</organism>
<feature type="region of interest" description="Disordered" evidence="1">
    <location>
        <begin position="267"/>
        <end position="289"/>
    </location>
</feature>
<dbReference type="AlphaFoldDB" id="J5RJ07"/>
<dbReference type="Proteomes" id="UP000002748">
    <property type="component" value="Unassembled WGS sequence"/>
</dbReference>
<dbReference type="SUPFAM" id="SSF56601">
    <property type="entry name" value="beta-lactamase/transpeptidase-like"/>
    <property type="match status" value="1"/>
</dbReference>
<protein>
    <submittedName>
        <fullName evidence="3">Beta-lactamase</fullName>
    </submittedName>
</protein>
<comment type="caution">
    <text evidence="3">The sequence shown here is derived from an EMBL/GenBank/DDBJ whole genome shotgun (WGS) entry which is preliminary data.</text>
</comment>
<sequence length="442" mass="48536">MTAATARTTAPALGTTVPAISSTAKGDRAQPLKVNLQKKEKLKAALDEVMEKWAPHLPGVAFGITTGEGPIYAGYAGERVYGDPESGQVGEDTTYMLYSMSKLITSLAVLQQVESGVLSYDDPETIEKYAPELLKQKVLVSYSNSEPVFEERETPLTLRHLVTHTSGLVYWPFDAELKAYLETQRTPVMYSATVGDLEQPLRFQPGSKFAYGPGLDWAGIILERATGKNLEQLYREKIFDPLHISPDTTFEHVSDMLERWQRTVHRDPELKLEDPQRPTSGDLKQRKGGDGLWSTLPDYLGICAGVLASENPGGIISPPSQAQLFLDALPKATTPDGLEQAHQDLAGFLHHVGVNDLGPEDCGHSVAAMVIRRDAEGKRRAGSAAWIGAARTEFCIDPKAGLAFVAMTQIERPEGGPYDSPEPFDEFVREMEAKLYERLHLA</sequence>
<dbReference type="PANTHER" id="PTHR43283:SF3">
    <property type="entry name" value="BETA-LACTAMASE FAMILY PROTEIN (AFU_ORTHOLOGUE AFUA_5G07500)"/>
    <property type="match status" value="1"/>
</dbReference>
<dbReference type="Pfam" id="PF00144">
    <property type="entry name" value="Beta-lactamase"/>
    <property type="match status" value="1"/>
</dbReference>
<feature type="compositionally biased region" description="Basic and acidic residues" evidence="1">
    <location>
        <begin position="267"/>
        <end position="276"/>
    </location>
</feature>
<dbReference type="OrthoDB" id="428260at2759"/>
<dbReference type="InterPro" id="IPR012338">
    <property type="entry name" value="Beta-lactam/transpept-like"/>
</dbReference>
<dbReference type="InterPro" id="IPR050789">
    <property type="entry name" value="Diverse_Enzym_Activities"/>
</dbReference>
<feature type="domain" description="Beta-lactamase-related" evidence="2">
    <location>
        <begin position="51"/>
        <end position="416"/>
    </location>
</feature>
<dbReference type="HOGENOM" id="CLU_020027_11_1_1"/>
<dbReference type="EMBL" id="ALBS01000012">
    <property type="protein sequence ID" value="EJT52913.1"/>
    <property type="molecule type" value="Genomic_DNA"/>
</dbReference>
<dbReference type="PANTHER" id="PTHR43283">
    <property type="entry name" value="BETA-LACTAMASE-RELATED"/>
    <property type="match status" value="1"/>
</dbReference>
<dbReference type="Gene3D" id="3.40.710.10">
    <property type="entry name" value="DD-peptidase/beta-lactamase superfamily"/>
    <property type="match status" value="1"/>
</dbReference>
<dbReference type="KEGG" id="tasa:A1Q1_00660"/>
<dbReference type="VEuPathDB" id="FungiDB:A1Q1_00660"/>